<keyword evidence="10" id="KW-1185">Reference proteome</keyword>
<evidence type="ECO:0000256" key="2">
    <source>
        <dbReference type="ARBA" id="ARBA00022448"/>
    </source>
</evidence>
<evidence type="ECO:0000256" key="1">
    <source>
        <dbReference type="ARBA" id="ARBA00004651"/>
    </source>
</evidence>
<sequence>MNRRFVPWISLLLLWSLLPMLWQLTSSLSTAEALVDGSIPFLQRWTLVHYQELWASDPPFWRYLLNSAVVSGLTTLITLVLAIPAAYGLARVPQQLRELLRWITAAAALFPYVLLFLALLELARRFSLGNNLIALAMPYAGLAMPLALLLLTSAFEGLPRELEDAARLEGLSLWQRLRWVLVPLLAPATASTAILVFLFAWNEYPIALTWLSRDDLLTLPVAMARIAGSSIYSIPYGAYAAATVLGSIPLLLLVLICQRQIVSGLTNGAIKG</sequence>
<dbReference type="KEGG" id="syw:SYNW1284"/>
<keyword evidence="6 7" id="KW-0472">Membrane</keyword>
<dbReference type="GO" id="GO:0055085">
    <property type="term" value="P:transmembrane transport"/>
    <property type="evidence" value="ECO:0007669"/>
    <property type="project" value="InterPro"/>
</dbReference>
<dbReference type="eggNOG" id="COG0395">
    <property type="taxonomic scope" value="Bacteria"/>
</dbReference>
<dbReference type="PANTHER" id="PTHR32243:SF18">
    <property type="entry name" value="INNER MEMBRANE ABC TRANSPORTER PERMEASE PROTEIN YCJP"/>
    <property type="match status" value="1"/>
</dbReference>
<dbReference type="RefSeq" id="WP_011128148.1">
    <property type="nucleotide sequence ID" value="NC_005070.1"/>
</dbReference>
<dbReference type="PROSITE" id="PS50928">
    <property type="entry name" value="ABC_TM1"/>
    <property type="match status" value="1"/>
</dbReference>
<dbReference type="Pfam" id="PF00528">
    <property type="entry name" value="BPD_transp_1"/>
    <property type="match status" value="1"/>
</dbReference>
<dbReference type="Proteomes" id="UP000001422">
    <property type="component" value="Chromosome"/>
</dbReference>
<evidence type="ECO:0000256" key="4">
    <source>
        <dbReference type="ARBA" id="ARBA00022692"/>
    </source>
</evidence>
<dbReference type="CDD" id="cd06261">
    <property type="entry name" value="TM_PBP2"/>
    <property type="match status" value="1"/>
</dbReference>
<comment type="subcellular location">
    <subcellularLocation>
        <location evidence="1 7">Cell membrane</location>
        <topology evidence="1 7">Multi-pass membrane protein</topology>
    </subcellularLocation>
</comment>
<dbReference type="InterPro" id="IPR050901">
    <property type="entry name" value="BP-dep_ABC_trans_perm"/>
</dbReference>
<feature type="transmembrane region" description="Helical" evidence="7">
    <location>
        <begin position="179"/>
        <end position="201"/>
    </location>
</feature>
<feature type="transmembrane region" description="Helical" evidence="7">
    <location>
        <begin position="236"/>
        <end position="257"/>
    </location>
</feature>
<evidence type="ECO:0000256" key="3">
    <source>
        <dbReference type="ARBA" id="ARBA00022475"/>
    </source>
</evidence>
<dbReference type="EMBL" id="BX569692">
    <property type="protein sequence ID" value="CAE07799.1"/>
    <property type="molecule type" value="Genomic_DNA"/>
</dbReference>
<evidence type="ECO:0000256" key="7">
    <source>
        <dbReference type="RuleBase" id="RU363032"/>
    </source>
</evidence>
<dbReference type="AlphaFoldDB" id="Q7U6Q4"/>
<keyword evidence="4 7" id="KW-0812">Transmembrane</keyword>
<keyword evidence="5 7" id="KW-1133">Transmembrane helix</keyword>
<reference evidence="9 10" key="1">
    <citation type="journal article" date="2003" name="Nature">
        <title>The genome of a motile marine Synechococcus.</title>
        <authorList>
            <person name="Palenik B."/>
            <person name="Brahamsha B."/>
            <person name="Larimer F."/>
            <person name="Land M."/>
            <person name="Hauser L."/>
            <person name="Chain P."/>
            <person name="Lamerdin J."/>
            <person name="Regala W."/>
            <person name="Allen E.A."/>
            <person name="McCarren J."/>
            <person name="Paulsen I."/>
            <person name="Dufresne A."/>
            <person name="Partensky F."/>
            <person name="Webb E."/>
            <person name="Waterbury J."/>
        </authorList>
    </citation>
    <scope>NUCLEOTIDE SEQUENCE [LARGE SCALE GENOMIC DNA]</scope>
    <source>
        <strain evidence="9 10">WH8102</strain>
    </source>
</reference>
<evidence type="ECO:0000313" key="10">
    <source>
        <dbReference type="Proteomes" id="UP000001422"/>
    </source>
</evidence>
<dbReference type="GO" id="GO:0005886">
    <property type="term" value="C:plasma membrane"/>
    <property type="evidence" value="ECO:0007669"/>
    <property type="project" value="UniProtKB-SubCell"/>
</dbReference>
<feature type="domain" description="ABC transmembrane type-1" evidence="8">
    <location>
        <begin position="64"/>
        <end position="257"/>
    </location>
</feature>
<dbReference type="InterPro" id="IPR035906">
    <property type="entry name" value="MetI-like_sf"/>
</dbReference>
<gene>
    <name evidence="9" type="ordered locus">SYNW1284</name>
</gene>
<proteinExistence type="inferred from homology"/>
<feature type="transmembrane region" description="Helical" evidence="7">
    <location>
        <begin position="99"/>
        <end position="120"/>
    </location>
</feature>
<evidence type="ECO:0000256" key="5">
    <source>
        <dbReference type="ARBA" id="ARBA00022989"/>
    </source>
</evidence>
<evidence type="ECO:0000256" key="6">
    <source>
        <dbReference type="ARBA" id="ARBA00023136"/>
    </source>
</evidence>
<dbReference type="Gene3D" id="1.10.3720.10">
    <property type="entry name" value="MetI-like"/>
    <property type="match status" value="1"/>
</dbReference>
<dbReference type="InterPro" id="IPR000515">
    <property type="entry name" value="MetI-like"/>
</dbReference>
<protein>
    <submittedName>
        <fullName evidence="9">ABC transporter, likely for trehalose/maltose, membrane component</fullName>
    </submittedName>
</protein>
<evidence type="ECO:0000313" key="9">
    <source>
        <dbReference type="EMBL" id="CAE07799.1"/>
    </source>
</evidence>
<dbReference type="SUPFAM" id="SSF161098">
    <property type="entry name" value="MetI-like"/>
    <property type="match status" value="1"/>
</dbReference>
<keyword evidence="3" id="KW-1003">Cell membrane</keyword>
<name>Q7U6Q4_PARMW</name>
<dbReference type="HOGENOM" id="CLU_016047_1_2_3"/>
<feature type="transmembrane region" description="Helical" evidence="7">
    <location>
        <begin position="132"/>
        <end position="158"/>
    </location>
</feature>
<dbReference type="PANTHER" id="PTHR32243">
    <property type="entry name" value="MALTOSE TRANSPORT SYSTEM PERMEASE-RELATED"/>
    <property type="match status" value="1"/>
</dbReference>
<organism evidence="9 10">
    <name type="scientific">Parasynechococcus marenigrum (strain WH8102)</name>
    <dbReference type="NCBI Taxonomy" id="84588"/>
    <lineage>
        <taxon>Bacteria</taxon>
        <taxon>Bacillati</taxon>
        <taxon>Cyanobacteriota</taxon>
        <taxon>Cyanophyceae</taxon>
        <taxon>Synechococcales</taxon>
        <taxon>Prochlorococcaceae</taxon>
        <taxon>Parasynechococcus</taxon>
        <taxon>Parasynechococcus marenigrum</taxon>
    </lineage>
</organism>
<comment type="similarity">
    <text evidence="7">Belongs to the binding-protein-dependent transport system permease family.</text>
</comment>
<dbReference type="STRING" id="84588.SYNW1284"/>
<accession>Q7U6Q4</accession>
<evidence type="ECO:0000259" key="8">
    <source>
        <dbReference type="PROSITE" id="PS50928"/>
    </source>
</evidence>
<feature type="transmembrane region" description="Helical" evidence="7">
    <location>
        <begin position="63"/>
        <end position="87"/>
    </location>
</feature>
<keyword evidence="2 7" id="KW-0813">Transport</keyword>